<dbReference type="EMBL" id="CP146609">
    <property type="protein sequence ID" value="WWX24078.1"/>
    <property type="molecule type" value="Genomic_DNA"/>
</dbReference>
<dbReference type="RefSeq" id="WP_338669773.1">
    <property type="nucleotide sequence ID" value="NZ_CP146609.1"/>
</dbReference>
<evidence type="ECO:0000313" key="2">
    <source>
        <dbReference type="Proteomes" id="UP001385389"/>
    </source>
</evidence>
<sequence length="142" mass="15209">MTVNGNLYDWESVEVQLPGGVAVGITNISYSDERPIEARYGKGSVPRGYGRKNYKATGSMELDRDEAEALREALGGSVYNSKPFQIVVSYGNDDMPTVTDTLPAVKITKSDTSAGQDDDNAGALKHDLTILAPIKWGGTPAL</sequence>
<evidence type="ECO:0000313" key="1">
    <source>
        <dbReference type="EMBL" id="WWX24078.1"/>
    </source>
</evidence>
<proteinExistence type="predicted"/>
<keyword evidence="2" id="KW-1185">Reference proteome</keyword>
<accession>A0ABZ2J5M6</accession>
<organism evidence="1 2">
    <name type="scientific">Pseudodesulfovibrio methanolicus</name>
    <dbReference type="NCBI Taxonomy" id="3126690"/>
    <lineage>
        <taxon>Bacteria</taxon>
        <taxon>Pseudomonadati</taxon>
        <taxon>Thermodesulfobacteriota</taxon>
        <taxon>Desulfovibrionia</taxon>
        <taxon>Desulfovibrionales</taxon>
        <taxon>Desulfovibrionaceae</taxon>
    </lineage>
</organism>
<reference evidence="1 2" key="1">
    <citation type="submission" date="2024-03" db="EMBL/GenBank/DDBJ databases">
        <title>Phenotype and Genome Characterization of a Sulfate-Reducing Bacterium Pseudodesulfovibrio sp. strain 5S69, isolated from Petroleum Reservoir in Tatarstan (Russia).</title>
        <authorList>
            <person name="Bidzhieva S.K."/>
            <person name="Kadnikov V."/>
            <person name="Tourova T.P."/>
            <person name="Samigullina S.R."/>
            <person name="Sokolova D.S."/>
            <person name="Poltaraus A.B."/>
            <person name="Avtukh A.N."/>
            <person name="Tereshina V.M."/>
            <person name="Mardanov A.V."/>
            <person name="Nazina T.N."/>
        </authorList>
    </citation>
    <scope>NUCLEOTIDE SEQUENCE [LARGE SCALE GENOMIC DNA]</scope>
    <source>
        <strain evidence="1 2">5S69</strain>
    </source>
</reference>
<evidence type="ECO:0008006" key="3">
    <source>
        <dbReference type="Google" id="ProtNLM"/>
    </source>
</evidence>
<dbReference type="Proteomes" id="UP001385389">
    <property type="component" value="Chromosome"/>
</dbReference>
<name>A0ABZ2J5M6_9BACT</name>
<gene>
    <name evidence="1" type="ORF">V8V93_07650</name>
</gene>
<protein>
    <recommendedName>
        <fullName evidence="3">Phage tail protein</fullName>
    </recommendedName>
</protein>